<dbReference type="Pfam" id="PF19304">
    <property type="entry name" value="PGDH_inter"/>
    <property type="match status" value="1"/>
</dbReference>
<name>A0ABN0PAV3_STASI</name>
<dbReference type="PANTHER" id="PTHR42938:SF47">
    <property type="entry name" value="HYDROXYPYRUVATE REDUCTASE"/>
    <property type="match status" value="1"/>
</dbReference>
<keyword evidence="10" id="KW-0028">Amino-acid biosynthesis</keyword>
<evidence type="ECO:0000256" key="3">
    <source>
        <dbReference type="ARBA" id="ARBA00005854"/>
    </source>
</evidence>
<dbReference type="CDD" id="cd04902">
    <property type="entry name" value="ACT_3PGDH-xct"/>
    <property type="match status" value="1"/>
</dbReference>
<evidence type="ECO:0000256" key="6">
    <source>
        <dbReference type="ARBA" id="ARBA00023027"/>
    </source>
</evidence>
<accession>A0ABN0PAV3</accession>
<dbReference type="InterPro" id="IPR002912">
    <property type="entry name" value="ACT_dom"/>
</dbReference>
<dbReference type="RefSeq" id="WP_002481199.1">
    <property type="nucleotide sequence ID" value="NZ_AXDY01000010.1"/>
</dbReference>
<evidence type="ECO:0000256" key="4">
    <source>
        <dbReference type="ARBA" id="ARBA00021582"/>
    </source>
</evidence>
<reference evidence="12 13" key="1">
    <citation type="journal article" date="2013" name="Genome Announc.">
        <title>Draft Genome Sequence of Staphylococcus simulans UMC-CNS-990, Isolated from a Case of Chronic Bovine Mastitis.</title>
        <authorList>
            <person name="Calcutt M.J."/>
            <person name="Foecking M.F."/>
            <person name="Hsieh H.Y."/>
            <person name="Perry J."/>
            <person name="Stewart G.C."/>
            <person name="Middleton J.R."/>
        </authorList>
    </citation>
    <scope>NUCLEOTIDE SEQUENCE [LARGE SCALE GENOMIC DNA]</scope>
    <source>
        <strain evidence="12 13">UMC-CNS-990</strain>
    </source>
</reference>
<dbReference type="SUPFAM" id="SSF55021">
    <property type="entry name" value="ACT-like"/>
    <property type="match status" value="1"/>
</dbReference>
<dbReference type="InterPro" id="IPR006140">
    <property type="entry name" value="D-isomer_DH_NAD-bd"/>
</dbReference>
<dbReference type="NCBIfam" id="TIGR01327">
    <property type="entry name" value="PGDH"/>
    <property type="match status" value="1"/>
</dbReference>
<keyword evidence="13" id="KW-1185">Reference proteome</keyword>
<dbReference type="InterPro" id="IPR029009">
    <property type="entry name" value="ASB_dom_sf"/>
</dbReference>
<dbReference type="PANTHER" id="PTHR42938">
    <property type="entry name" value="FORMATE DEHYDROGENASE 1"/>
    <property type="match status" value="1"/>
</dbReference>
<comment type="catalytic activity">
    <reaction evidence="7">
        <text>(R)-2-hydroxyglutarate + NAD(+) = 2-oxoglutarate + NADH + H(+)</text>
        <dbReference type="Rhea" id="RHEA:49612"/>
        <dbReference type="ChEBI" id="CHEBI:15378"/>
        <dbReference type="ChEBI" id="CHEBI:15801"/>
        <dbReference type="ChEBI" id="CHEBI:16810"/>
        <dbReference type="ChEBI" id="CHEBI:57540"/>
        <dbReference type="ChEBI" id="CHEBI:57945"/>
        <dbReference type="EC" id="1.1.1.399"/>
    </reaction>
</comment>
<keyword evidence="10" id="KW-0718">Serine biosynthesis</keyword>
<evidence type="ECO:0000313" key="13">
    <source>
        <dbReference type="Proteomes" id="UP000017131"/>
    </source>
</evidence>
<protein>
    <recommendedName>
        <fullName evidence="4 10">D-3-phosphoglycerate dehydrogenase</fullName>
        <ecNumber evidence="10">1.1.1.95</ecNumber>
    </recommendedName>
</protein>
<evidence type="ECO:0000256" key="8">
    <source>
        <dbReference type="ARBA" id="ARBA00048731"/>
    </source>
</evidence>
<dbReference type="Gene3D" id="3.30.1330.90">
    <property type="entry name" value="D-3-phosphoglycerate dehydrogenase, domain 3"/>
    <property type="match status" value="1"/>
</dbReference>
<evidence type="ECO:0000256" key="10">
    <source>
        <dbReference type="RuleBase" id="RU363003"/>
    </source>
</evidence>
<comment type="catalytic activity">
    <reaction evidence="9">
        <text>(R)-lactate + NAD(+) = pyruvate + NADH + H(+)</text>
        <dbReference type="Rhea" id="RHEA:16369"/>
        <dbReference type="ChEBI" id="CHEBI:15361"/>
        <dbReference type="ChEBI" id="CHEBI:15378"/>
        <dbReference type="ChEBI" id="CHEBI:16004"/>
        <dbReference type="ChEBI" id="CHEBI:57540"/>
        <dbReference type="ChEBI" id="CHEBI:57945"/>
        <dbReference type="EC" id="1.1.1.28"/>
    </reaction>
</comment>
<keyword evidence="5 10" id="KW-0560">Oxidoreductase</keyword>
<keyword evidence="6 10" id="KW-0520">NAD</keyword>
<evidence type="ECO:0000256" key="5">
    <source>
        <dbReference type="ARBA" id="ARBA00023002"/>
    </source>
</evidence>
<feature type="domain" description="ACT" evidence="11">
    <location>
        <begin position="456"/>
        <end position="528"/>
    </location>
</feature>
<dbReference type="InterPro" id="IPR036291">
    <property type="entry name" value="NAD(P)-bd_dom_sf"/>
</dbReference>
<dbReference type="SUPFAM" id="SSF51735">
    <property type="entry name" value="NAD(P)-binding Rossmann-fold domains"/>
    <property type="match status" value="1"/>
</dbReference>
<comment type="pathway">
    <text evidence="2 10">Amino-acid biosynthesis; L-serine biosynthesis; L-serine from 3-phospho-D-glycerate: step 1/3.</text>
</comment>
<dbReference type="Pfam" id="PF02826">
    <property type="entry name" value="2-Hacid_dh_C"/>
    <property type="match status" value="1"/>
</dbReference>
<evidence type="ECO:0000256" key="9">
    <source>
        <dbReference type="ARBA" id="ARBA00049040"/>
    </source>
</evidence>
<comment type="catalytic activity">
    <reaction evidence="8 10">
        <text>(2R)-3-phosphoglycerate + NAD(+) = 3-phosphooxypyruvate + NADH + H(+)</text>
        <dbReference type="Rhea" id="RHEA:12641"/>
        <dbReference type="ChEBI" id="CHEBI:15378"/>
        <dbReference type="ChEBI" id="CHEBI:18110"/>
        <dbReference type="ChEBI" id="CHEBI:57540"/>
        <dbReference type="ChEBI" id="CHEBI:57945"/>
        <dbReference type="ChEBI" id="CHEBI:58272"/>
        <dbReference type="EC" id="1.1.1.95"/>
    </reaction>
</comment>
<dbReference type="InterPro" id="IPR045626">
    <property type="entry name" value="PGDH_ASB_dom"/>
</dbReference>
<sequence length="530" mass="58333">MYKILVSDPIAKDGLQTLLDDPDFEVDIDTGLSPDELIEKIKAYDGLIIRSQTQVTPEVIEAAENLKIIARAGVGVDNIDRDAATKHGVLVINAPDGNTISATEHSMAMILAMARQIPEANQSLKEGKWNRSQFKGTELYHKTLGIIGTGRIGLGVAKRAKSFGMKIIAFDPYLTAEKAKELDIERASVDEIAQRADFVTVHTPLTPKTKGLINADFFAQAKPNLQIINVARGGIIDEQALVDALDKGLIARAAIDVFEHEPATDSPLTKHDKIVVTPHLGASTVEAQEKVAVSVSNEIEEFFHTGNVRHAVNAPKMIFGEEDNELQEYLNLCDMVGKVCIQLLGKAPRELKIKFSGELVKEDTNILTRTIAKGILSQDLAERVNLVNALFLLNEQNVVYNVEKDAKSRSFNNYIELTMINRDRKVTVGATVLNGYGPRIVQINDYPVDFKPEKYQLVIHHQDRPGIVGRTGQILGEYDINIASMHLGRTTQGGNAMMIISVDMPVSDEVIAALHQIDGFESIQFVDLNK</sequence>
<dbReference type="InterPro" id="IPR029752">
    <property type="entry name" value="D-isomer_DH_CS1"/>
</dbReference>
<dbReference type="Pfam" id="PF00389">
    <property type="entry name" value="2-Hacid_dh"/>
    <property type="match status" value="1"/>
</dbReference>
<organism evidence="12 13">
    <name type="scientific">Staphylococcus simulans UMC-CNS-990</name>
    <dbReference type="NCBI Taxonomy" id="1405498"/>
    <lineage>
        <taxon>Bacteria</taxon>
        <taxon>Bacillati</taxon>
        <taxon>Bacillota</taxon>
        <taxon>Bacilli</taxon>
        <taxon>Bacillales</taxon>
        <taxon>Staphylococcaceae</taxon>
        <taxon>Staphylococcus</taxon>
    </lineage>
</organism>
<dbReference type="PROSITE" id="PS51671">
    <property type="entry name" value="ACT"/>
    <property type="match status" value="1"/>
</dbReference>
<dbReference type="CDD" id="cd12173">
    <property type="entry name" value="PGDH_4"/>
    <property type="match status" value="1"/>
</dbReference>
<dbReference type="EC" id="1.1.1.95" evidence="10"/>
<dbReference type="Gene3D" id="3.40.50.720">
    <property type="entry name" value="NAD(P)-binding Rossmann-like Domain"/>
    <property type="match status" value="2"/>
</dbReference>
<comment type="function">
    <text evidence="1">Catalyzes the reversible oxidation of 3-phospho-D-glycerate to 3-phosphonooxypyruvate, the first step of the phosphorylated L-serine biosynthesis pathway. Also catalyzes the reversible oxidation of 2-hydroxyglutarate to 2-oxoglutarate.</text>
</comment>
<dbReference type="Pfam" id="PF01842">
    <property type="entry name" value="ACT"/>
    <property type="match status" value="1"/>
</dbReference>
<gene>
    <name evidence="12" type="ORF">SSIM_10455</name>
</gene>
<dbReference type="Gene3D" id="3.30.70.260">
    <property type="match status" value="1"/>
</dbReference>
<comment type="similarity">
    <text evidence="3 10">Belongs to the D-isomer specific 2-hydroxyacid dehydrogenase family.</text>
</comment>
<dbReference type="PROSITE" id="PS00065">
    <property type="entry name" value="D_2_HYDROXYACID_DH_1"/>
    <property type="match status" value="1"/>
</dbReference>
<evidence type="ECO:0000259" key="11">
    <source>
        <dbReference type="PROSITE" id="PS51671"/>
    </source>
</evidence>
<dbReference type="EMBL" id="AXDY01000010">
    <property type="protein sequence ID" value="ERS92718.1"/>
    <property type="molecule type" value="Genomic_DNA"/>
</dbReference>
<proteinExistence type="inferred from homology"/>
<evidence type="ECO:0000313" key="12">
    <source>
        <dbReference type="EMBL" id="ERS92718.1"/>
    </source>
</evidence>
<dbReference type="Proteomes" id="UP000017131">
    <property type="component" value="Unassembled WGS sequence"/>
</dbReference>
<dbReference type="InterPro" id="IPR006139">
    <property type="entry name" value="D-isomer_2_OHA_DH_cat_dom"/>
</dbReference>
<dbReference type="SUPFAM" id="SSF143548">
    <property type="entry name" value="Serine metabolism enzymes domain"/>
    <property type="match status" value="1"/>
</dbReference>
<dbReference type="InterPro" id="IPR045865">
    <property type="entry name" value="ACT-like_dom_sf"/>
</dbReference>
<dbReference type="SUPFAM" id="SSF52283">
    <property type="entry name" value="Formate/glycerate dehydrogenase catalytic domain-like"/>
    <property type="match status" value="1"/>
</dbReference>
<evidence type="ECO:0000256" key="7">
    <source>
        <dbReference type="ARBA" id="ARBA00048126"/>
    </source>
</evidence>
<dbReference type="InterPro" id="IPR006236">
    <property type="entry name" value="PGDH"/>
</dbReference>
<evidence type="ECO:0000256" key="2">
    <source>
        <dbReference type="ARBA" id="ARBA00005216"/>
    </source>
</evidence>
<evidence type="ECO:0000256" key="1">
    <source>
        <dbReference type="ARBA" id="ARBA00003800"/>
    </source>
</evidence>
<comment type="caution">
    <text evidence="12">The sequence shown here is derived from an EMBL/GenBank/DDBJ whole genome shotgun (WGS) entry which is preliminary data.</text>
</comment>